<proteinExistence type="predicted"/>
<organism evidence="2 3">
    <name type="scientific">Setaria viridis</name>
    <name type="common">Green bristlegrass</name>
    <name type="synonym">Setaria italica subsp. viridis</name>
    <dbReference type="NCBI Taxonomy" id="4556"/>
    <lineage>
        <taxon>Eukaryota</taxon>
        <taxon>Viridiplantae</taxon>
        <taxon>Streptophyta</taxon>
        <taxon>Embryophyta</taxon>
        <taxon>Tracheophyta</taxon>
        <taxon>Spermatophyta</taxon>
        <taxon>Magnoliopsida</taxon>
        <taxon>Liliopsida</taxon>
        <taxon>Poales</taxon>
        <taxon>Poaceae</taxon>
        <taxon>PACMAD clade</taxon>
        <taxon>Panicoideae</taxon>
        <taxon>Panicodae</taxon>
        <taxon>Paniceae</taxon>
        <taxon>Cenchrinae</taxon>
        <taxon>Setaria</taxon>
    </lineage>
</organism>
<dbReference type="Proteomes" id="UP000298652">
    <property type="component" value="Chromosome 9"/>
</dbReference>
<sequence>MINPSLQEIRNLHEVVVAVAVLELGVEHGDEPWPERVAVVEEPRRHVVPFIPAAPLPRQHPVRRRVPGPQPHEVGDPLEDPPVRVVVLQAPLPHHPGHLGPDVAGVVQDVAGAEHDGAAVGVGDGAVVRRGVHDEGDGVDAGPALRGARLVEDGPGEAGGVGEDPRRVARAVVAVEALPAGGRRRVVRHLERDGGAARGGYGQEEGNHCCNGELHLVLARVVCE</sequence>
<feature type="region of interest" description="Disordered" evidence="1">
    <location>
        <begin position="133"/>
        <end position="164"/>
    </location>
</feature>
<dbReference type="EMBL" id="CM016560">
    <property type="protein sequence ID" value="TKV93166.1"/>
    <property type="molecule type" value="Genomic_DNA"/>
</dbReference>
<name>A0A4U6T845_SETVI</name>
<dbReference type="Gramene" id="TKV93166">
    <property type="protein sequence ID" value="TKV93166"/>
    <property type="gene ID" value="SEVIR_9G208000v2"/>
</dbReference>
<dbReference type="AlphaFoldDB" id="A0A4U6T845"/>
<evidence type="ECO:0000256" key="1">
    <source>
        <dbReference type="SAM" id="MobiDB-lite"/>
    </source>
</evidence>
<evidence type="ECO:0000313" key="2">
    <source>
        <dbReference type="EMBL" id="TKV93166.1"/>
    </source>
</evidence>
<accession>A0A4U6T845</accession>
<protein>
    <submittedName>
        <fullName evidence="2">Uncharacterized protein</fullName>
    </submittedName>
</protein>
<keyword evidence="3" id="KW-1185">Reference proteome</keyword>
<dbReference type="OMA" id="QLHEVAG"/>
<evidence type="ECO:0000313" key="3">
    <source>
        <dbReference type="Proteomes" id="UP000298652"/>
    </source>
</evidence>
<gene>
    <name evidence="2" type="ORF">SEVIR_9G208000v2</name>
</gene>
<reference evidence="2" key="1">
    <citation type="submission" date="2019-03" db="EMBL/GenBank/DDBJ databases">
        <title>WGS assembly of Setaria viridis.</title>
        <authorList>
            <person name="Huang P."/>
            <person name="Jenkins J."/>
            <person name="Grimwood J."/>
            <person name="Barry K."/>
            <person name="Healey A."/>
            <person name="Mamidi S."/>
            <person name="Sreedasyam A."/>
            <person name="Shu S."/>
            <person name="Feldman M."/>
            <person name="Wu J."/>
            <person name="Yu Y."/>
            <person name="Chen C."/>
            <person name="Johnson J."/>
            <person name="Rokhsar D."/>
            <person name="Baxter I."/>
            <person name="Schmutz J."/>
            <person name="Brutnell T."/>
            <person name="Kellogg E."/>
        </authorList>
    </citation>
    <scope>NUCLEOTIDE SEQUENCE [LARGE SCALE GENOMIC DNA]</scope>
</reference>